<dbReference type="Pfam" id="PF12248">
    <property type="entry name" value="Methyltransf_FA"/>
    <property type="match status" value="2"/>
</dbReference>
<proteinExistence type="predicted"/>
<evidence type="ECO:0000256" key="1">
    <source>
        <dbReference type="SAM" id="SignalP"/>
    </source>
</evidence>
<dbReference type="AlphaFoldDB" id="A0ABD1CUD9"/>
<evidence type="ECO:0000259" key="2">
    <source>
        <dbReference type="Pfam" id="PF12248"/>
    </source>
</evidence>
<evidence type="ECO:0000313" key="3">
    <source>
        <dbReference type="EMBL" id="KAL1380059.1"/>
    </source>
</evidence>
<dbReference type="PANTHER" id="PTHR36695">
    <property type="entry name" value="AGAP008648-PA"/>
    <property type="match status" value="1"/>
</dbReference>
<protein>
    <recommendedName>
        <fullName evidence="2">Farnesoic acid O-methyl transferase domain-containing protein</fullName>
    </recommendedName>
</protein>
<comment type="caution">
    <text evidence="3">The sequence shown here is derived from an EMBL/GenBank/DDBJ whole genome shotgun (WGS) entry which is preliminary data.</text>
</comment>
<dbReference type="EMBL" id="JBEHCU010009340">
    <property type="protein sequence ID" value="KAL1380059.1"/>
    <property type="molecule type" value="Genomic_DNA"/>
</dbReference>
<accession>A0ABD1CUD9</accession>
<dbReference type="Proteomes" id="UP001562425">
    <property type="component" value="Unassembled WGS sequence"/>
</dbReference>
<feature type="domain" description="Farnesoic acid O-methyl transferase" evidence="2">
    <location>
        <begin position="41"/>
        <end position="192"/>
    </location>
</feature>
<dbReference type="InterPro" id="IPR022041">
    <property type="entry name" value="Methyltransf_FA"/>
</dbReference>
<reference evidence="3 4" key="1">
    <citation type="submission" date="2024-05" db="EMBL/GenBank/DDBJ databases">
        <title>Culex pipiens pipiens assembly and annotation.</title>
        <authorList>
            <person name="Alout H."/>
            <person name="Durand T."/>
        </authorList>
    </citation>
    <scope>NUCLEOTIDE SEQUENCE [LARGE SCALE GENOMIC DNA]</scope>
    <source>
        <strain evidence="3">HA-2024</strain>
        <tissue evidence="3">Whole body</tissue>
    </source>
</reference>
<keyword evidence="4" id="KW-1185">Reference proteome</keyword>
<organism evidence="3 4">
    <name type="scientific">Culex pipiens pipiens</name>
    <name type="common">Northern house mosquito</name>
    <dbReference type="NCBI Taxonomy" id="38569"/>
    <lineage>
        <taxon>Eukaryota</taxon>
        <taxon>Metazoa</taxon>
        <taxon>Ecdysozoa</taxon>
        <taxon>Arthropoda</taxon>
        <taxon>Hexapoda</taxon>
        <taxon>Insecta</taxon>
        <taxon>Pterygota</taxon>
        <taxon>Neoptera</taxon>
        <taxon>Endopterygota</taxon>
        <taxon>Diptera</taxon>
        <taxon>Nematocera</taxon>
        <taxon>Culicoidea</taxon>
        <taxon>Culicidae</taxon>
        <taxon>Culicinae</taxon>
        <taxon>Culicini</taxon>
        <taxon>Culex</taxon>
        <taxon>Culex</taxon>
    </lineage>
</organism>
<dbReference type="PANTHER" id="PTHR36695:SF12">
    <property type="entry name" value="AGAP008648-PA"/>
    <property type="match status" value="1"/>
</dbReference>
<feature type="chain" id="PRO_5044814009" description="Farnesoic acid O-methyl transferase domain-containing protein" evidence="1">
    <location>
        <begin position="20"/>
        <end position="391"/>
    </location>
</feature>
<keyword evidence="1" id="KW-0732">Signal</keyword>
<sequence length="391" mass="45346">MYTLTFTIVLSHLLGTIGALEPTNKFEATWGCKQYNTNHGYEHGHPYFATSRFRNIQVTRENVTMLRLGVLGNNDGHVRLAPTGFPYDETEMNEIVLSGWANTKTVVRRYSRTSPSNRSVELKLKEQSSLGMLSSYEPFMFTMAVNHTDGFVQLTRDGDLHPFLEFRDPKISTNYIGFCNWDVPLVFFYDCPLEIDRRNSFLLFWKRLEYLFNYRGCKQYNTNDGYEFAHPYFLTSGFDNAKVTSGNVTQLRMGVLGNNDGHIRLSPKEFPFDNTEMHEIVLSGWANTKTVVRRYFRTSPQHRGDEIKLEEQFSNGLLSVYRPLMFRMDLHPGGRVQLFRDGHHQPFLQFEDRLLSANYIGFCSWDVPLVFFYDCPMEIDGRSCEGNIAFT</sequence>
<feature type="domain" description="Farnesoic acid O-methyl transferase" evidence="2">
    <location>
        <begin position="226"/>
        <end position="377"/>
    </location>
</feature>
<name>A0ABD1CUD9_CULPP</name>
<feature type="signal peptide" evidence="1">
    <location>
        <begin position="1"/>
        <end position="19"/>
    </location>
</feature>
<evidence type="ECO:0000313" key="4">
    <source>
        <dbReference type="Proteomes" id="UP001562425"/>
    </source>
</evidence>
<gene>
    <name evidence="3" type="ORF">pipiens_014483</name>
</gene>